<sequence>MSEFTVTIVEYPAKRLTGIKVRSNMAKAQEDCSALWQRFCTDYAQVMPTASYGVTVMVNAEDFDYWAAVEDKDGRLPADLEHVDIPAGKYAVCGVPNLASIGEAYMFIFQNWLASQQTYAYDEQSLSFELYPSHWSVENPFEIYVGIKG</sequence>
<dbReference type="InterPro" id="IPR011256">
    <property type="entry name" value="Reg_factor_effector_dom_sf"/>
</dbReference>
<dbReference type="Pfam" id="PF14526">
    <property type="entry name" value="Cass2"/>
    <property type="match status" value="1"/>
</dbReference>
<proteinExistence type="predicted"/>
<evidence type="ECO:0000259" key="1">
    <source>
        <dbReference type="SMART" id="SM00871"/>
    </source>
</evidence>
<reference evidence="2" key="1">
    <citation type="submission" date="2016-08" db="EMBL/GenBank/DDBJ databases">
        <authorList>
            <person name="Seilhamer J.J."/>
        </authorList>
    </citation>
    <scope>NUCLEOTIDE SEQUENCE</scope>
    <source>
        <strain evidence="2">86-1</strain>
    </source>
</reference>
<evidence type="ECO:0000313" key="2">
    <source>
        <dbReference type="EMBL" id="SCM73131.1"/>
    </source>
</evidence>
<dbReference type="InterPro" id="IPR010499">
    <property type="entry name" value="AraC_E-bd"/>
</dbReference>
<dbReference type="RefSeq" id="WP_179980517.1">
    <property type="nucleotide sequence ID" value="NZ_LT608333.1"/>
</dbReference>
<dbReference type="InterPro" id="IPR029441">
    <property type="entry name" value="Cass2"/>
</dbReference>
<dbReference type="AlphaFoldDB" id="A0A212L6E3"/>
<dbReference type="SMART" id="SM00871">
    <property type="entry name" value="AraC_E_bind"/>
    <property type="match status" value="1"/>
</dbReference>
<dbReference type="Gene3D" id="3.20.80.10">
    <property type="entry name" value="Regulatory factor, effector binding domain"/>
    <property type="match status" value="1"/>
</dbReference>
<dbReference type="EMBL" id="FMJC01000002">
    <property type="protein sequence ID" value="SCM73131.1"/>
    <property type="molecule type" value="Genomic_DNA"/>
</dbReference>
<feature type="domain" description="AraC effector-binding" evidence="1">
    <location>
        <begin position="4"/>
        <end position="148"/>
    </location>
</feature>
<name>A0A212L6E3_9BACT</name>
<protein>
    <submittedName>
        <fullName evidence="2">Transcription activator effector binding</fullName>
    </submittedName>
</protein>
<organism evidence="2">
    <name type="scientific">uncultured Desulfovibrio sp</name>
    <dbReference type="NCBI Taxonomy" id="167968"/>
    <lineage>
        <taxon>Bacteria</taxon>
        <taxon>Pseudomonadati</taxon>
        <taxon>Thermodesulfobacteriota</taxon>
        <taxon>Desulfovibrionia</taxon>
        <taxon>Desulfovibrionales</taxon>
        <taxon>Desulfovibrionaceae</taxon>
        <taxon>Desulfovibrio</taxon>
        <taxon>environmental samples</taxon>
    </lineage>
</organism>
<dbReference type="SUPFAM" id="SSF55136">
    <property type="entry name" value="Probable bacterial effector-binding domain"/>
    <property type="match status" value="1"/>
</dbReference>
<accession>A0A212L6E3</accession>
<gene>
    <name evidence="2" type="ORF">KL86DES1_21057</name>
</gene>